<dbReference type="Proteomes" id="UP000186817">
    <property type="component" value="Unassembled WGS sequence"/>
</dbReference>
<dbReference type="EMBL" id="LSRX01000077">
    <property type="protein sequence ID" value="OLQ10492.1"/>
    <property type="molecule type" value="Genomic_DNA"/>
</dbReference>
<organism evidence="2 3">
    <name type="scientific">Symbiodinium microadriaticum</name>
    <name type="common">Dinoflagellate</name>
    <name type="synonym">Zooxanthella microadriatica</name>
    <dbReference type="NCBI Taxonomy" id="2951"/>
    <lineage>
        <taxon>Eukaryota</taxon>
        <taxon>Sar</taxon>
        <taxon>Alveolata</taxon>
        <taxon>Dinophyceae</taxon>
        <taxon>Suessiales</taxon>
        <taxon>Symbiodiniaceae</taxon>
        <taxon>Symbiodinium</taxon>
    </lineage>
</organism>
<reference evidence="2 3" key="1">
    <citation type="submission" date="2016-02" db="EMBL/GenBank/DDBJ databases">
        <title>Genome analysis of coral dinoflagellate symbionts highlights evolutionary adaptations to a symbiotic lifestyle.</title>
        <authorList>
            <person name="Aranda M."/>
            <person name="Li Y."/>
            <person name="Liew Y.J."/>
            <person name="Baumgarten S."/>
            <person name="Simakov O."/>
            <person name="Wilson M."/>
            <person name="Piel J."/>
            <person name="Ashoor H."/>
            <person name="Bougouffa S."/>
            <person name="Bajic V.B."/>
            <person name="Ryu T."/>
            <person name="Ravasi T."/>
            <person name="Bayer T."/>
            <person name="Micklem G."/>
            <person name="Kim H."/>
            <person name="Bhak J."/>
            <person name="Lajeunesse T.C."/>
            <person name="Voolstra C.R."/>
        </authorList>
    </citation>
    <scope>NUCLEOTIDE SEQUENCE [LARGE SCALE GENOMIC DNA]</scope>
    <source>
        <strain evidence="2 3">CCMP2467</strain>
    </source>
</reference>
<accession>A0A1Q9EST2</accession>
<proteinExistence type="predicted"/>
<comment type="caution">
    <text evidence="2">The sequence shown here is derived from an EMBL/GenBank/DDBJ whole genome shotgun (WGS) entry which is preliminary data.</text>
</comment>
<feature type="compositionally biased region" description="Gly residues" evidence="1">
    <location>
        <begin position="90"/>
        <end position="99"/>
    </location>
</feature>
<dbReference type="OrthoDB" id="428070at2759"/>
<protein>
    <submittedName>
        <fullName evidence="2">Uncharacterized protein</fullName>
    </submittedName>
</protein>
<feature type="compositionally biased region" description="Basic and acidic residues" evidence="1">
    <location>
        <begin position="30"/>
        <end position="89"/>
    </location>
</feature>
<evidence type="ECO:0000313" key="3">
    <source>
        <dbReference type="Proteomes" id="UP000186817"/>
    </source>
</evidence>
<name>A0A1Q9EST2_SYMMI</name>
<keyword evidence="3" id="KW-1185">Reference proteome</keyword>
<evidence type="ECO:0000256" key="1">
    <source>
        <dbReference type="SAM" id="MobiDB-lite"/>
    </source>
</evidence>
<feature type="region of interest" description="Disordered" evidence="1">
    <location>
        <begin position="1466"/>
        <end position="1488"/>
    </location>
</feature>
<gene>
    <name evidence="2" type="ORF">AK812_SmicGene5810</name>
</gene>
<sequence length="1693" mass="193976">MKDAGKTADKIALQVKLEKLKVERLRLEAEKKQRKLEKNQYKEKNDADGRGQGDKRDKGDKGTNKGDRGQEGQRQGDKQGGQEDKRDKGTGNGGQGDTGTRGIQGYCITKMAKHNGRRLFFLTFVYPDTMMFRAFSRYHEENPPPVPPAVPVQPPAPDRPFMRKVAEYNTWFQQSCGHLDPAARSVVMLGKFVCDLDCANYMLANSQKLMIAMLLDGEKWRAHKKQIFHYDDGAWIMQPTLVIKAWEHLLAVEGLFIQLALNLEESGQGVAWTWADAQTPIMDIIQHVVHAGTGILSHFAKVAKDNSDHLRATTSNKTWHATWPRRCADMLAQLRKAWEDERPLTVLSKLFLTEWDTPMPPSRGTCFDDVYLDDTWTEVPKSPQANCYLKIDYKFHYELFNADLDIVAIREKLRTFIESVYYGNQHLFQLKLCFMHAAFLSKCTAKMIFEIGKGGDGKGMEAILDRSLFGSLASATLDCGVFLERMEFRKSAELAWNKANIRVQEMESRGHFVADVWKRFVVDEEIDCRVNYGFTSKRCFGAALKVQELNFENIPVIEESRDRSKSCEQLRRRVVCFMMGKASFTTKAEEVNHDQGIFRYIPQDELVPFLSHPVTAAIYLRDWCIPFFRDNPIQDCLNMINDLASVHPDVERDTQWLALCLSGSSAPPPGGVVDLVSESNVRVVDVHNDTPWRRIIKEYLIQKVDALPGHAASSKGKRTKISYFIEAVDNATIRLFKQVESNSFHKLLVHWPRLLCIMEELGGVPIFGEWSMWSCPFDLLQRQEKWDGAAFDQDRRLLMNLRTSPMADASVWRPTASWLQERVDWTSLQSYVELGTDRRMESLDKYIARHQLSGVRDSCFSTVPTEKKKLPHYGRLMVRGPGGQKPTKEARRAAFDSHCAEIDAPCCHPRLLVLKLKTWQLWDSDKFPILKIFVEHYQAWRTCIAKYMDVDVDVAKTELTRIFYGGKPTVELPFLLKLADEIQIAAKILLSHEGAAEFSELYPDRRNPEFSRLSSLLSNEEAMLLDKVGTIVGDRMNMLLFDGAYITCDDMEAEILILEACQLCADTAIPLTVRSWPTRMPLTLPRRALRDNLSTVKNDVSMVLDYRNCLINTIATLCPDCDVSAFQDQDEPLSARVFNATRLFDSQRPSGEGYRLVHICKEDILATRPSDSSHMWFGHHPLREGHGHWFGATQQKDVVTLIDTTAGRRHLELDIAAWQSLVESDMMTTWFILKLVSHDSPQEVGHAYELTGSSMETSMDFIEITTPLTCCAECQAPLARRDYVSARLYTLGGMKEVTCVSKRCTSKSCRVTHHYNFRSVETHKYHTLALEDMEYIFINSKVGFTIDFLDYHAALQFRGPLSNNAIEYAQMESLWEDPQQHYRWHREYADAQLYYMVLQEASNMWSSLQKVPYLQKMRSIDLQNPLTQEFLLSYRSWWHEVAVTKKEWQRVQEIVIDGHQKVAAKCIGNPPAHTGRPRKDREPPSRQNGWFMAVDPKSSLVLAVTNMENPENNAVAKKIVIQAVSKAPHINCIIYDRMCACYQQLGRETALKKIKFWCVDRFHAQAHAPGCACSPLVHRRLDRRLENVNTSAAEQTFAWFRNYASVLNTKATASHIFHVLVYVKRHNDLIRRNYKKHLNAFSAMKKVARVNRVLRKPAAKKYVCRRPSASSRTAMKARKNVMKVHLKNKVIKK</sequence>
<feature type="region of interest" description="Disordered" evidence="1">
    <location>
        <begin position="30"/>
        <end position="102"/>
    </location>
</feature>
<evidence type="ECO:0000313" key="2">
    <source>
        <dbReference type="EMBL" id="OLQ10492.1"/>
    </source>
</evidence>